<dbReference type="EMBL" id="SMRU01000021">
    <property type="protein sequence ID" value="TDF92901.1"/>
    <property type="molecule type" value="Genomic_DNA"/>
</dbReference>
<dbReference type="RefSeq" id="WP_133205478.1">
    <property type="nucleotide sequence ID" value="NZ_SMRU01000021.1"/>
</dbReference>
<proteinExistence type="predicted"/>
<feature type="transmembrane region" description="Helical" evidence="1">
    <location>
        <begin position="44"/>
        <end position="67"/>
    </location>
</feature>
<feature type="transmembrane region" description="Helical" evidence="1">
    <location>
        <begin position="351"/>
        <end position="372"/>
    </location>
</feature>
<keyword evidence="3" id="KW-1185">Reference proteome</keyword>
<feature type="transmembrane region" description="Helical" evidence="1">
    <location>
        <begin position="166"/>
        <end position="184"/>
    </location>
</feature>
<protein>
    <submittedName>
        <fullName evidence="2">Polysaccharide biosynthesis protein</fullName>
    </submittedName>
</protein>
<keyword evidence="1" id="KW-0812">Transmembrane</keyword>
<sequence>MKPVLLRLAGFTLLPLLALVLPFLLLPIISRVVGAAGWSSITSGQAIGVFAATIILWSWNISGPVSIARSSSPQQRASIYSKSMRMRLVIAVVVLPLMSLVVALVAHDGYRLDAVTMAWSTALTGFSPAWFGIGTGQPRILAVYDTLPRFCGALLSVPLIVATNQVWIYGVFALLATIVASIAFHKRFGEAGTWFPRHPGTAVREIVPEAGTAAINFTGSAYASSPVPIATATVPLATATAGFASADSIYRFGLFSVVAVGNTFQSWTLEGNAEDARRRHAVALLTHLALGAVGALGLGFLGPWASTILFSEVNKADTITSVFYGLSFFFLSASTPLIRNLLIPAGHQKTVLTWTGLSAAVGVAFMVVAGLGSNVPGVALGMAISEALLFFGLLLPAARLLPAKALPVTVDR</sequence>
<feature type="transmembrane region" description="Helical" evidence="1">
    <location>
        <begin position="378"/>
        <end position="398"/>
    </location>
</feature>
<feature type="transmembrane region" description="Helical" evidence="1">
    <location>
        <begin position="281"/>
        <end position="301"/>
    </location>
</feature>
<name>A0A4R5KCC7_9MICC</name>
<organism evidence="2 3">
    <name type="scientific">Arthrobacter terricola</name>
    <dbReference type="NCBI Taxonomy" id="2547396"/>
    <lineage>
        <taxon>Bacteria</taxon>
        <taxon>Bacillati</taxon>
        <taxon>Actinomycetota</taxon>
        <taxon>Actinomycetes</taxon>
        <taxon>Micrococcales</taxon>
        <taxon>Micrococcaceae</taxon>
        <taxon>Arthrobacter</taxon>
    </lineage>
</organism>
<feature type="transmembrane region" description="Helical" evidence="1">
    <location>
        <begin position="88"/>
        <end position="106"/>
    </location>
</feature>
<accession>A0A4R5KCC7</accession>
<keyword evidence="1" id="KW-0472">Membrane</keyword>
<reference evidence="2 3" key="1">
    <citation type="submission" date="2019-03" db="EMBL/GenBank/DDBJ databases">
        <title>Whole genome sequence of Arthrobacter sp JH1-1.</title>
        <authorList>
            <person name="Trinh H.N."/>
        </authorList>
    </citation>
    <scope>NUCLEOTIDE SEQUENCE [LARGE SCALE GENOMIC DNA]</scope>
    <source>
        <strain evidence="2 3">JH1-1</strain>
    </source>
</reference>
<gene>
    <name evidence="2" type="ORF">E1809_17245</name>
</gene>
<evidence type="ECO:0000313" key="2">
    <source>
        <dbReference type="EMBL" id="TDF92901.1"/>
    </source>
</evidence>
<evidence type="ECO:0000313" key="3">
    <source>
        <dbReference type="Proteomes" id="UP000295511"/>
    </source>
</evidence>
<dbReference type="OrthoDB" id="4826415at2"/>
<feature type="transmembrane region" description="Helical" evidence="1">
    <location>
        <begin position="321"/>
        <end position="339"/>
    </location>
</feature>
<dbReference type="Proteomes" id="UP000295511">
    <property type="component" value="Unassembled WGS sequence"/>
</dbReference>
<keyword evidence="1" id="KW-1133">Transmembrane helix</keyword>
<feature type="transmembrane region" description="Helical" evidence="1">
    <location>
        <begin position="140"/>
        <end position="160"/>
    </location>
</feature>
<evidence type="ECO:0000256" key="1">
    <source>
        <dbReference type="SAM" id="Phobius"/>
    </source>
</evidence>
<dbReference type="AlphaFoldDB" id="A0A4R5KCC7"/>
<comment type="caution">
    <text evidence="2">The sequence shown here is derived from an EMBL/GenBank/DDBJ whole genome shotgun (WGS) entry which is preliminary data.</text>
</comment>
<feature type="transmembrane region" description="Helical" evidence="1">
    <location>
        <begin position="112"/>
        <end position="133"/>
    </location>
</feature>